<evidence type="ECO:0000313" key="5">
    <source>
        <dbReference type="Proteomes" id="UP000663851"/>
    </source>
</evidence>
<sequence>MNDIYWHEKRTMSSKQLSSPPPTQPRRSYENAHRTKHHEQMDTRYNSHTASGRAAPSPYYHYPTVTNRSHHSNHGNFAWRLIIKDIEKMMISILFRLFTTFFSCSNVNLNFFMNTQGVYHQTPPVNMTPPPLPVYSRHHRQIDSRDQSHYSQQRYSSRSASDDYFISNYHDSNHLNGNMYDDDENDDGHIHVEDNSEVFNYPFDDISRCFVRMRTDFDDSS</sequence>
<dbReference type="Proteomes" id="UP000663833">
    <property type="component" value="Unassembled WGS sequence"/>
</dbReference>
<name>A0A819YG05_9BILA</name>
<organism evidence="4 5">
    <name type="scientific">Rotaria socialis</name>
    <dbReference type="NCBI Taxonomy" id="392032"/>
    <lineage>
        <taxon>Eukaryota</taxon>
        <taxon>Metazoa</taxon>
        <taxon>Spiralia</taxon>
        <taxon>Gnathifera</taxon>
        <taxon>Rotifera</taxon>
        <taxon>Eurotatoria</taxon>
        <taxon>Bdelloidea</taxon>
        <taxon>Philodinida</taxon>
        <taxon>Philodinidae</taxon>
        <taxon>Rotaria</taxon>
    </lineage>
</organism>
<comment type="caution">
    <text evidence="4">The sequence shown here is derived from an EMBL/GenBank/DDBJ whole genome shotgun (WGS) entry which is preliminary data.</text>
</comment>
<feature type="region of interest" description="Disordered" evidence="1">
    <location>
        <begin position="8"/>
        <end position="57"/>
    </location>
</feature>
<evidence type="ECO:0000313" key="4">
    <source>
        <dbReference type="EMBL" id="CAF4156888.1"/>
    </source>
</evidence>
<dbReference type="EMBL" id="CAJNYT010000706">
    <property type="protein sequence ID" value="CAF3366050.1"/>
    <property type="molecule type" value="Genomic_DNA"/>
</dbReference>
<dbReference type="Proteomes" id="UP000663851">
    <property type="component" value="Unassembled WGS sequence"/>
</dbReference>
<evidence type="ECO:0000313" key="3">
    <source>
        <dbReference type="EMBL" id="CAF3371348.1"/>
    </source>
</evidence>
<dbReference type="EMBL" id="CAJOBO010000189">
    <property type="protein sequence ID" value="CAF4156888.1"/>
    <property type="molecule type" value="Genomic_DNA"/>
</dbReference>
<protein>
    <submittedName>
        <fullName evidence="4">Uncharacterized protein</fullName>
    </submittedName>
</protein>
<proteinExistence type="predicted"/>
<dbReference type="AlphaFoldDB" id="A0A819YG05"/>
<evidence type="ECO:0000256" key="1">
    <source>
        <dbReference type="SAM" id="MobiDB-lite"/>
    </source>
</evidence>
<dbReference type="Proteomes" id="UP000663872">
    <property type="component" value="Unassembled WGS sequence"/>
</dbReference>
<accession>A0A819YG05</accession>
<reference evidence="4" key="1">
    <citation type="submission" date="2021-02" db="EMBL/GenBank/DDBJ databases">
        <authorList>
            <person name="Nowell W R."/>
        </authorList>
    </citation>
    <scope>NUCLEOTIDE SEQUENCE</scope>
</reference>
<dbReference type="EMBL" id="CAJNYD010001863">
    <property type="protein sequence ID" value="CAF3371348.1"/>
    <property type="molecule type" value="Genomic_DNA"/>
</dbReference>
<feature type="compositionally biased region" description="Basic and acidic residues" evidence="1">
    <location>
        <begin position="27"/>
        <end position="42"/>
    </location>
</feature>
<gene>
    <name evidence="2" type="ORF">GRG538_LOCUS6881</name>
    <name evidence="4" type="ORF">HFQ381_LOCUS4710</name>
    <name evidence="3" type="ORF">LUA448_LOCUS14876</name>
</gene>
<evidence type="ECO:0000313" key="2">
    <source>
        <dbReference type="EMBL" id="CAF3366050.1"/>
    </source>
</evidence>